<protein>
    <submittedName>
        <fullName evidence="1">Uncharacterized protein</fullName>
    </submittedName>
</protein>
<dbReference type="InterPro" id="IPR015424">
    <property type="entry name" value="PyrdxlP-dep_Trfase"/>
</dbReference>
<dbReference type="OrthoDB" id="691673at2759"/>
<sequence>MSARLHGSIARATGDVKMGAGVRRTMALLLARSFGVVSTAEPPRGFGGLEKVTPIVYMSSEGKGVVGLGDVGRSEEMGDSLMVRALTVTIPSFFETLPSEGWTTSVISCRTSSSLNSSISSLYGTLPPILILSSSKSLKIVLKYLLSHPLAGLIILESEELRSAFSKYSEDEEKWNYLVEGVAVVPTVRVKMVEGGGGGGGGGGEVDSQLEYLQDQLKQGRMHYAPTYLSQDSCNRVGGDKGNVTFKKVKTMLDEVMEYHAGVGMCGLHACTKGLQCPRTRIGWVVASKKNIETLSNYSSLGMGGVSHPSQLYAVKLI</sequence>
<keyword evidence="2" id="KW-1185">Reference proteome</keyword>
<organism evidence="1 2">
    <name type="scientific">Triparma laevis f. longispina</name>
    <dbReference type="NCBI Taxonomy" id="1714387"/>
    <lineage>
        <taxon>Eukaryota</taxon>
        <taxon>Sar</taxon>
        <taxon>Stramenopiles</taxon>
        <taxon>Ochrophyta</taxon>
        <taxon>Bolidophyceae</taxon>
        <taxon>Parmales</taxon>
        <taxon>Triparmaceae</taxon>
        <taxon>Triparma</taxon>
    </lineage>
</organism>
<gene>
    <name evidence="1" type="ORF">TrLO_g8930</name>
</gene>
<accession>A0A9W7FT15</accession>
<comment type="caution">
    <text evidence="1">The sequence shown here is derived from an EMBL/GenBank/DDBJ whole genome shotgun (WGS) entry which is preliminary data.</text>
</comment>
<dbReference type="EMBL" id="BRXW01000338">
    <property type="protein sequence ID" value="GMI18549.1"/>
    <property type="molecule type" value="Genomic_DNA"/>
</dbReference>
<evidence type="ECO:0000313" key="2">
    <source>
        <dbReference type="Proteomes" id="UP001165122"/>
    </source>
</evidence>
<reference evidence="2" key="1">
    <citation type="journal article" date="2023" name="Commun. Biol.">
        <title>Genome analysis of Parmales, the sister group of diatoms, reveals the evolutionary specialization of diatoms from phago-mixotrophs to photoautotrophs.</title>
        <authorList>
            <person name="Ban H."/>
            <person name="Sato S."/>
            <person name="Yoshikawa S."/>
            <person name="Yamada K."/>
            <person name="Nakamura Y."/>
            <person name="Ichinomiya M."/>
            <person name="Sato N."/>
            <person name="Blanc-Mathieu R."/>
            <person name="Endo H."/>
            <person name="Kuwata A."/>
            <person name="Ogata H."/>
        </authorList>
    </citation>
    <scope>NUCLEOTIDE SEQUENCE [LARGE SCALE GENOMIC DNA]</scope>
    <source>
        <strain evidence="2">NIES 3700</strain>
    </source>
</reference>
<name>A0A9W7FT15_9STRA</name>
<dbReference type="SUPFAM" id="SSF53383">
    <property type="entry name" value="PLP-dependent transferases"/>
    <property type="match status" value="1"/>
</dbReference>
<dbReference type="Proteomes" id="UP001165122">
    <property type="component" value="Unassembled WGS sequence"/>
</dbReference>
<dbReference type="AlphaFoldDB" id="A0A9W7FT15"/>
<proteinExistence type="predicted"/>
<evidence type="ECO:0000313" key="1">
    <source>
        <dbReference type="EMBL" id="GMI18549.1"/>
    </source>
</evidence>